<dbReference type="Gene3D" id="3.90.75.20">
    <property type="match status" value="1"/>
</dbReference>
<dbReference type="SUPFAM" id="SSF54060">
    <property type="entry name" value="His-Me finger endonucleases"/>
    <property type="match status" value="1"/>
</dbReference>
<dbReference type="GO" id="GO:0004519">
    <property type="term" value="F:endonuclease activity"/>
    <property type="evidence" value="ECO:0007669"/>
    <property type="project" value="UniProtKB-KW"/>
</dbReference>
<keyword evidence="2" id="KW-0255">Endonuclease</keyword>
<reference evidence="2" key="1">
    <citation type="journal article" date="2021" name="Proc. Natl. Acad. Sci. U.S.A.">
        <title>A Catalog of Tens of Thousands of Viruses from Human Metagenomes Reveals Hidden Associations with Chronic Diseases.</title>
        <authorList>
            <person name="Tisza M.J."/>
            <person name="Buck C.B."/>
        </authorList>
    </citation>
    <scope>NUCLEOTIDE SEQUENCE</scope>
    <source>
        <strain evidence="2">CtGz830</strain>
    </source>
</reference>
<dbReference type="InterPro" id="IPR003615">
    <property type="entry name" value="HNH_nuc"/>
</dbReference>
<evidence type="ECO:0000313" key="2">
    <source>
        <dbReference type="EMBL" id="DAF59956.1"/>
    </source>
</evidence>
<keyword evidence="2" id="KW-0378">Hydrolase</keyword>
<dbReference type="InterPro" id="IPR044925">
    <property type="entry name" value="His-Me_finger_sf"/>
</dbReference>
<proteinExistence type="predicted"/>
<dbReference type="EMBL" id="BK032780">
    <property type="protein sequence ID" value="DAF59956.1"/>
    <property type="molecule type" value="Genomic_DNA"/>
</dbReference>
<organism evidence="2">
    <name type="scientific">Siphoviridae sp. ctGz830</name>
    <dbReference type="NCBI Taxonomy" id="2827825"/>
    <lineage>
        <taxon>Viruses</taxon>
        <taxon>Duplodnaviria</taxon>
        <taxon>Heunggongvirae</taxon>
        <taxon>Uroviricota</taxon>
        <taxon>Caudoviricetes</taxon>
    </lineage>
</organism>
<keyword evidence="2" id="KW-0540">Nuclease</keyword>
<evidence type="ECO:0000259" key="1">
    <source>
        <dbReference type="Pfam" id="PF13392"/>
    </source>
</evidence>
<feature type="domain" description="HNH nuclease" evidence="1">
    <location>
        <begin position="116"/>
        <end position="158"/>
    </location>
</feature>
<name>A0A8S5T9F5_9CAUD</name>
<protein>
    <submittedName>
        <fullName evidence="2">Homing endonuclease</fullName>
    </submittedName>
</protein>
<sequence length="197" mass="22623">MKYEQEHIDFIKAHKGASAREMAELFTEHFNIPVSINQMKGVMHRNNISSGKTGGFEKGNKPYNKGKNMSKELYEKCKPTMFKKGHIPKNYRKIGSERITKDGYIEIKIADPHVWKLKHRLIYEEHYGKIPAGYSVIFGDGDKLNCNIDNLILVSRSELLIMNRNKLIKKYSVLTKAGVIIAKLLDATSKKKKAKRK</sequence>
<dbReference type="Pfam" id="PF13392">
    <property type="entry name" value="HNH_3"/>
    <property type="match status" value="1"/>
</dbReference>
<accession>A0A8S5T9F5</accession>